<dbReference type="Proteomes" id="UP000199626">
    <property type="component" value="Unassembled WGS sequence"/>
</dbReference>
<dbReference type="STRING" id="1159017.SAMN02927930_02024"/>
<accession>A0A1G6E1X6</accession>
<keyword evidence="2" id="KW-1185">Reference proteome</keyword>
<gene>
    <name evidence="1" type="ORF">SAMN02927930_02024</name>
</gene>
<dbReference type="OrthoDB" id="6238242at2"/>
<protein>
    <submittedName>
        <fullName evidence="1">Uncharacterized protein</fullName>
    </submittedName>
</protein>
<evidence type="ECO:0000313" key="1">
    <source>
        <dbReference type="EMBL" id="SDB51372.1"/>
    </source>
</evidence>
<evidence type="ECO:0000313" key="2">
    <source>
        <dbReference type="Proteomes" id="UP000199626"/>
    </source>
</evidence>
<organism evidence="1 2">
    <name type="scientific">Pseudidiomarina indica</name>
    <dbReference type="NCBI Taxonomy" id="1159017"/>
    <lineage>
        <taxon>Bacteria</taxon>
        <taxon>Pseudomonadati</taxon>
        <taxon>Pseudomonadota</taxon>
        <taxon>Gammaproteobacteria</taxon>
        <taxon>Alteromonadales</taxon>
        <taxon>Idiomarinaceae</taxon>
        <taxon>Pseudidiomarina</taxon>
    </lineage>
</organism>
<name>A0A1G6E1X6_9GAMM</name>
<reference evidence="2" key="1">
    <citation type="submission" date="2016-10" db="EMBL/GenBank/DDBJ databases">
        <authorList>
            <person name="Varghese N."/>
            <person name="Submissions S."/>
        </authorList>
    </citation>
    <scope>NUCLEOTIDE SEQUENCE [LARGE SCALE GENOMIC DNA]</scope>
    <source>
        <strain evidence="2">CGMCC 1.10824</strain>
    </source>
</reference>
<sequence>MTAELFTTSQKQALAALGVRAWQVRQPDPSPNGDVAPAATHTYRVADWLLVMPTPIPVQRSQWLLDLFTVLGVDGTTLTQVAPTFQEQWEVTRVLDLSAAAMNAPDLLLKRQLWQHLQRVLSADAIQHS</sequence>
<dbReference type="RefSeq" id="WP_092593931.1">
    <property type="nucleotide sequence ID" value="NZ_FMXN01000015.1"/>
</dbReference>
<dbReference type="EMBL" id="FMXN01000015">
    <property type="protein sequence ID" value="SDB51372.1"/>
    <property type="molecule type" value="Genomic_DNA"/>
</dbReference>
<dbReference type="AlphaFoldDB" id="A0A1G6E1X6"/>
<proteinExistence type="predicted"/>